<dbReference type="Gene3D" id="3.40.50.300">
    <property type="entry name" value="P-loop containing nucleotide triphosphate hydrolases"/>
    <property type="match status" value="1"/>
</dbReference>
<dbReference type="RefSeq" id="WP_316787254.1">
    <property type="nucleotide sequence ID" value="NZ_CP053540.1"/>
</dbReference>
<dbReference type="GO" id="GO:0001517">
    <property type="term" value="F:N-acetylglucosamine 6-O-sulfotransferase activity"/>
    <property type="evidence" value="ECO:0007669"/>
    <property type="project" value="TreeGrafter"/>
</dbReference>
<gene>
    <name evidence="1" type="ORF">HNI00_14290</name>
</gene>
<dbReference type="EMBL" id="CP053540">
    <property type="protein sequence ID" value="WOB44189.1"/>
    <property type="molecule type" value="Genomic_DNA"/>
</dbReference>
<dbReference type="KEGG" id="tog:HNI00_14290"/>
<sequence length="316" mass="36875">MGKVLPKPILVTGSHRSGSTWVGRMIGASPQVAYIHEPFHLDHNLGFCGAQWDYWFQYICADNEAQYRRFFEKTVRLQYNLIPSWKLVNDAEYRRKVRGDRAFFAKSRAAGRRPLLKDPIALFSADWLATRFNMDVVVMIRHPAAFAYSLKKAGWFHNFRHFLDQPLLMRDHLHPFAAEIEEFVAGDEVPGGGHGRSILEHAALLWKLIHYRIATYREQFPHWQFVRHEDLSLEPLAGFQQIFDQLGLDFSDTVQRKITDYSNEKNPSVEPSLFALKRNSKANAYAWKEKLSAEEIAFIRAQVGDWAERFYRAEEW</sequence>
<organism evidence="1">
    <name type="scientific">Thermoleptolyngbya oregonensis NK1-22</name>
    <dbReference type="NCBI Taxonomy" id="2547457"/>
    <lineage>
        <taxon>Bacteria</taxon>
        <taxon>Bacillati</taxon>
        <taxon>Cyanobacteriota</taxon>
        <taxon>Cyanophyceae</taxon>
        <taxon>Oculatellales</taxon>
        <taxon>Oculatellaceae</taxon>
        <taxon>Thermoleptolyngbya</taxon>
    </lineage>
</organism>
<dbReference type="GO" id="GO:0006044">
    <property type="term" value="P:N-acetylglucosamine metabolic process"/>
    <property type="evidence" value="ECO:0007669"/>
    <property type="project" value="TreeGrafter"/>
</dbReference>
<name>A0AA96Y5Y5_9CYAN</name>
<dbReference type="InterPro" id="IPR027417">
    <property type="entry name" value="P-loop_NTPase"/>
</dbReference>
<dbReference type="GO" id="GO:0006790">
    <property type="term" value="P:sulfur compound metabolic process"/>
    <property type="evidence" value="ECO:0007669"/>
    <property type="project" value="TreeGrafter"/>
</dbReference>
<reference evidence="1" key="1">
    <citation type="submission" date="2020-05" db="EMBL/GenBank/DDBJ databases">
        <authorList>
            <person name="Zhu T."/>
            <person name="Keshari N."/>
            <person name="Lu X."/>
        </authorList>
    </citation>
    <scope>NUCLEOTIDE SEQUENCE</scope>
    <source>
        <strain evidence="1">NK1-22</strain>
    </source>
</reference>
<proteinExistence type="predicted"/>
<dbReference type="PANTHER" id="PTHR10704:SF44">
    <property type="entry name" value="LD35051P-RELATED"/>
    <property type="match status" value="1"/>
</dbReference>
<protein>
    <submittedName>
        <fullName evidence="1">Sulfotransferase</fullName>
    </submittedName>
</protein>
<dbReference type="PANTHER" id="PTHR10704">
    <property type="entry name" value="CARBOHYDRATE SULFOTRANSFERASE"/>
    <property type="match status" value="1"/>
</dbReference>
<dbReference type="InterPro" id="IPR051135">
    <property type="entry name" value="Gal/GlcNAc/GalNAc_ST"/>
</dbReference>
<dbReference type="Pfam" id="PF13469">
    <property type="entry name" value="Sulfotransfer_3"/>
    <property type="match status" value="1"/>
</dbReference>
<evidence type="ECO:0000313" key="1">
    <source>
        <dbReference type="EMBL" id="WOB44189.1"/>
    </source>
</evidence>
<dbReference type="AlphaFoldDB" id="A0AA96Y5Y5"/>
<accession>A0AA96Y5Y5</accession>
<dbReference type="SUPFAM" id="SSF52540">
    <property type="entry name" value="P-loop containing nucleoside triphosphate hydrolases"/>
    <property type="match status" value="1"/>
</dbReference>